<protein>
    <submittedName>
        <fullName evidence="3">Glycosidase</fullName>
    </submittedName>
</protein>
<dbReference type="EMBL" id="FRAN01000005">
    <property type="protein sequence ID" value="SHL17671.1"/>
    <property type="molecule type" value="Genomic_DNA"/>
</dbReference>
<dbReference type="SMART" id="SM00642">
    <property type="entry name" value="Aamy"/>
    <property type="match status" value="1"/>
</dbReference>
<dbReference type="SUPFAM" id="SSF51011">
    <property type="entry name" value="Glycosyl hydrolase domain"/>
    <property type="match status" value="1"/>
</dbReference>
<keyword evidence="3" id="KW-0326">Glycosidase</keyword>
<dbReference type="Gene3D" id="2.60.40.1180">
    <property type="entry name" value="Golgi alpha-mannosidase II"/>
    <property type="match status" value="1"/>
</dbReference>
<keyword evidence="3" id="KW-0378">Hydrolase</keyword>
<feature type="domain" description="Glycosyl hydrolase family 13 catalytic" evidence="2">
    <location>
        <begin position="292"/>
        <end position="642"/>
    </location>
</feature>
<evidence type="ECO:0000256" key="1">
    <source>
        <dbReference type="SAM" id="MobiDB-lite"/>
    </source>
</evidence>
<dbReference type="InterPro" id="IPR013780">
    <property type="entry name" value="Glyco_hydro_b"/>
</dbReference>
<reference evidence="4" key="1">
    <citation type="submission" date="2016-11" db="EMBL/GenBank/DDBJ databases">
        <authorList>
            <person name="Varghese N."/>
            <person name="Submissions S."/>
        </authorList>
    </citation>
    <scope>NUCLEOTIDE SEQUENCE [LARGE SCALE GENOMIC DNA]</scope>
    <source>
        <strain evidence="4">DX253</strain>
    </source>
</reference>
<evidence type="ECO:0000313" key="4">
    <source>
        <dbReference type="Proteomes" id="UP000184203"/>
    </source>
</evidence>
<dbReference type="SUPFAM" id="SSF51445">
    <property type="entry name" value="(Trans)glycosidases"/>
    <property type="match status" value="1"/>
</dbReference>
<name>A0A1M6YHA7_HALPU</name>
<dbReference type="Pfam" id="PF00128">
    <property type="entry name" value="Alpha-amylase"/>
    <property type="match status" value="1"/>
</dbReference>
<accession>A0A1M6YHA7</accession>
<dbReference type="GO" id="GO:0016798">
    <property type="term" value="F:hydrolase activity, acting on glycosyl bonds"/>
    <property type="evidence" value="ECO:0007669"/>
    <property type="project" value="UniProtKB-KW"/>
</dbReference>
<evidence type="ECO:0000259" key="2">
    <source>
        <dbReference type="SMART" id="SM00642"/>
    </source>
</evidence>
<dbReference type="GO" id="GO:0005975">
    <property type="term" value="P:carbohydrate metabolic process"/>
    <property type="evidence" value="ECO:0007669"/>
    <property type="project" value="InterPro"/>
</dbReference>
<proteinExistence type="predicted"/>
<organism evidence="3 4">
    <name type="scientific">Haladaptatus paucihalophilus DX253</name>
    <dbReference type="NCBI Taxonomy" id="797209"/>
    <lineage>
        <taxon>Archaea</taxon>
        <taxon>Methanobacteriati</taxon>
        <taxon>Methanobacteriota</taxon>
        <taxon>Stenosarchaea group</taxon>
        <taxon>Halobacteria</taxon>
        <taxon>Halobacteriales</taxon>
        <taxon>Haladaptataceae</taxon>
        <taxon>Haladaptatus</taxon>
    </lineage>
</organism>
<keyword evidence="4" id="KW-1185">Reference proteome</keyword>
<dbReference type="RefSeq" id="WP_026177972.1">
    <property type="nucleotide sequence ID" value="NZ_AEMG01000005.1"/>
</dbReference>
<dbReference type="Gene3D" id="3.20.20.80">
    <property type="entry name" value="Glycosidases"/>
    <property type="match status" value="1"/>
</dbReference>
<dbReference type="InterPro" id="IPR017853">
    <property type="entry name" value="GH"/>
</dbReference>
<feature type="region of interest" description="Disordered" evidence="1">
    <location>
        <begin position="1"/>
        <end position="29"/>
    </location>
</feature>
<dbReference type="Proteomes" id="UP000184203">
    <property type="component" value="Unassembled WGS sequence"/>
</dbReference>
<evidence type="ECO:0000313" key="3">
    <source>
        <dbReference type="EMBL" id="SHL17671.1"/>
    </source>
</evidence>
<gene>
    <name evidence="3" type="ORF">SAMN05444342_3142</name>
</gene>
<dbReference type="CDD" id="cd11313">
    <property type="entry name" value="AmyAc_arch_bac_AmyA"/>
    <property type="match status" value="1"/>
</dbReference>
<sequence length="704" mass="79432">MHSVAPPRFTTVGQSVELAPRDPDPDVDSEYSWTVEARPNGSSAVVSDDAVVHFAPDVPGLYRLRLTAPDGERERLVRAFPDVRRTARFELPLPDLPIPHEELESICIMGPFNEQLVGRDRPTYEDGAYVYETKLPPGEHPYGFLLNNDLTEQVRGTLSVPGPRRPRIRLDAEREAGDVLVTADAKAAPDSDYADDELAVEFYIGERAPGALASGEKRVHRVESDGRTVRIPRDEIADARRVHAVAVGERHSIAERVEIRGDDEAGRNRNARTRIHRPNDPPEWAASPTVYEIFVRSFAGETVDTSFIELERRVPYLEWLGVDCVWLTPVLGSPTTHGYHTTNYFETADDLGTRAEFESFVAACHDAGIRVIFDLVINHSSRDHPAFQMSAAGVPEYRDWYVWEEDGETGEAKAQRYFNWERIPNFNFDSLAVRRFLLDVVDEWAGLVDGFRCDVAWGVPHEFWKEVADRVPDDFLLLDETIPRDPAYHEGEFTMHYDTTLYGTLRDIGTGEKPASDVFDALEDAKRVGFPDSAVHLRYVENHDESRYREECGRDALKAAAAATFTLPGAPMMYYGQERGMTEYRGTMRWDDGDEELTTFHRSLCETRDELSVLRDGTVERVEWESDSEAVVAFAREMDAERVVVALNFSERPQSVRIDERIEAEDLVTGRRIPTARRDDGGTHSGTELLVSDVVVVRATGESK</sequence>
<dbReference type="AlphaFoldDB" id="A0A1M6YHA7"/>
<dbReference type="InterPro" id="IPR006047">
    <property type="entry name" value="GH13_cat_dom"/>
</dbReference>
<dbReference type="PANTHER" id="PTHR10357">
    <property type="entry name" value="ALPHA-AMYLASE FAMILY MEMBER"/>
    <property type="match status" value="1"/>
</dbReference>